<keyword evidence="2" id="KW-1185">Reference proteome</keyword>
<protein>
    <recommendedName>
        <fullName evidence="3">Thiamine pyrophosphokinase</fullName>
    </recommendedName>
</protein>
<organism evidence="1 2">
    <name type="scientific">Solitalea agri</name>
    <dbReference type="NCBI Taxonomy" id="2953739"/>
    <lineage>
        <taxon>Bacteria</taxon>
        <taxon>Pseudomonadati</taxon>
        <taxon>Bacteroidota</taxon>
        <taxon>Sphingobacteriia</taxon>
        <taxon>Sphingobacteriales</taxon>
        <taxon>Sphingobacteriaceae</taxon>
        <taxon>Solitalea</taxon>
    </lineage>
</organism>
<comment type="caution">
    <text evidence="1">The sequence shown here is derived from an EMBL/GenBank/DDBJ whole genome shotgun (WGS) entry which is preliminary data.</text>
</comment>
<dbReference type="Proteomes" id="UP001155182">
    <property type="component" value="Unassembled WGS sequence"/>
</dbReference>
<proteinExistence type="predicted"/>
<dbReference type="EMBL" id="JAMWYS010000035">
    <property type="protein sequence ID" value="MCO4293363.1"/>
    <property type="molecule type" value="Genomic_DNA"/>
</dbReference>
<reference evidence="1" key="1">
    <citation type="submission" date="2022-06" db="EMBL/GenBank/DDBJ databases">
        <title>Solitalea sp. MAHUQ-68 isolated from rhizospheric soil.</title>
        <authorList>
            <person name="Huq M.A."/>
        </authorList>
    </citation>
    <scope>NUCLEOTIDE SEQUENCE</scope>
    <source>
        <strain evidence="1">MAHUQ-68</strain>
    </source>
</reference>
<dbReference type="RefSeq" id="WP_252587955.1">
    <property type="nucleotide sequence ID" value="NZ_JAMWYS010000035.1"/>
</dbReference>
<gene>
    <name evidence="1" type="ORF">NF867_10850</name>
</gene>
<evidence type="ECO:0000313" key="2">
    <source>
        <dbReference type="Proteomes" id="UP001155182"/>
    </source>
</evidence>
<evidence type="ECO:0000313" key="1">
    <source>
        <dbReference type="EMBL" id="MCO4293363.1"/>
    </source>
</evidence>
<sequence>MSSHHIVREKQEPALIVSSYTDFNDEYLGQLLEWNPVVFVFENELENLLSKEIKIDAVFTTNSSETDPFQESTKTIILTSNSLNEAVKYLIEDEFPSVNIIAEQNELAGLVDCIPHIDIVLLNKNSKIFPVKSKLEKWFAANEQLTIINFNPENQYSMTGVRQIDKDVFETENNGIVTFSTTKSPIFVVEKLA</sequence>
<accession>A0A9X2JCR7</accession>
<dbReference type="AlphaFoldDB" id="A0A9X2JCR7"/>
<evidence type="ECO:0008006" key="3">
    <source>
        <dbReference type="Google" id="ProtNLM"/>
    </source>
</evidence>
<name>A0A9X2JCR7_9SPHI</name>